<dbReference type="EMBL" id="CP003010">
    <property type="protein sequence ID" value="AEO66963.1"/>
    <property type="molecule type" value="Genomic_DNA"/>
</dbReference>
<keyword evidence="3" id="KW-1185">Reference proteome</keyword>
<dbReference type="Proteomes" id="UP000008181">
    <property type="component" value="Chromosome 2"/>
</dbReference>
<keyword evidence="1" id="KW-0812">Transmembrane</keyword>
<dbReference type="GeneID" id="11514822"/>
<accession>G2R4X8</accession>
<proteinExistence type="predicted"/>
<name>G2R4X8_THETT</name>
<dbReference type="OrthoDB" id="4765010at2759"/>
<feature type="transmembrane region" description="Helical" evidence="1">
    <location>
        <begin position="27"/>
        <end position="46"/>
    </location>
</feature>
<reference evidence="2 3" key="1">
    <citation type="journal article" date="2011" name="Nat. Biotechnol.">
        <title>Comparative genomic analysis of the thermophilic biomass-degrading fungi Myceliophthora thermophila and Thielavia terrestris.</title>
        <authorList>
            <person name="Berka R.M."/>
            <person name="Grigoriev I.V."/>
            <person name="Otillar R."/>
            <person name="Salamov A."/>
            <person name="Grimwood J."/>
            <person name="Reid I."/>
            <person name="Ishmael N."/>
            <person name="John T."/>
            <person name="Darmond C."/>
            <person name="Moisan M.-C."/>
            <person name="Henrissat B."/>
            <person name="Coutinho P.M."/>
            <person name="Lombard V."/>
            <person name="Natvig D.O."/>
            <person name="Lindquist E."/>
            <person name="Schmutz J."/>
            <person name="Lucas S."/>
            <person name="Harris P."/>
            <person name="Powlowski J."/>
            <person name="Bellemare A."/>
            <person name="Taylor D."/>
            <person name="Butler G."/>
            <person name="de Vries R.P."/>
            <person name="Allijn I.E."/>
            <person name="van den Brink J."/>
            <person name="Ushinsky S."/>
            <person name="Storms R."/>
            <person name="Powell A.J."/>
            <person name="Paulsen I.T."/>
            <person name="Elbourne L.D.H."/>
            <person name="Baker S.E."/>
            <person name="Magnuson J."/>
            <person name="LaBoissiere S."/>
            <person name="Clutterbuck A.J."/>
            <person name="Martinez D."/>
            <person name="Wogulis M."/>
            <person name="de Leon A.L."/>
            <person name="Rey M.W."/>
            <person name="Tsang A."/>
        </authorList>
    </citation>
    <scope>NUCLEOTIDE SEQUENCE [LARGE SCALE GENOMIC DNA]</scope>
    <source>
        <strain evidence="3">ATCC 38088 / NRRL 8126</strain>
    </source>
</reference>
<evidence type="ECO:0000313" key="3">
    <source>
        <dbReference type="Proteomes" id="UP000008181"/>
    </source>
</evidence>
<sequence length="83" mass="9286">MPFSIGDDNLLQLNLDRFDFNVEFEQLFFSVIPSALFIVSSLWRTLSQARKPTVVHAPAFQLVKVVCSPGDGDGLFQLEELAV</sequence>
<protein>
    <submittedName>
        <fullName evidence="2">Uncharacterized protein</fullName>
    </submittedName>
</protein>
<organism evidence="2 3">
    <name type="scientific">Thermothielavioides terrestris (strain ATCC 38088 / NRRL 8126)</name>
    <name type="common">Thielavia terrestris</name>
    <dbReference type="NCBI Taxonomy" id="578455"/>
    <lineage>
        <taxon>Eukaryota</taxon>
        <taxon>Fungi</taxon>
        <taxon>Dikarya</taxon>
        <taxon>Ascomycota</taxon>
        <taxon>Pezizomycotina</taxon>
        <taxon>Sordariomycetes</taxon>
        <taxon>Sordariomycetidae</taxon>
        <taxon>Sordariales</taxon>
        <taxon>Chaetomiaceae</taxon>
        <taxon>Thermothielavioides</taxon>
        <taxon>Thermothielavioides terrestris</taxon>
    </lineage>
</organism>
<dbReference type="RefSeq" id="XP_003653299.1">
    <property type="nucleotide sequence ID" value="XM_003653251.1"/>
</dbReference>
<gene>
    <name evidence="2" type="ORF">THITE_2115579</name>
</gene>
<evidence type="ECO:0000313" key="2">
    <source>
        <dbReference type="EMBL" id="AEO66963.1"/>
    </source>
</evidence>
<evidence type="ECO:0000256" key="1">
    <source>
        <dbReference type="SAM" id="Phobius"/>
    </source>
</evidence>
<dbReference type="HOGENOM" id="CLU_2544197_0_0_1"/>
<keyword evidence="1" id="KW-1133">Transmembrane helix</keyword>
<keyword evidence="1" id="KW-0472">Membrane</keyword>
<dbReference type="KEGG" id="ttt:THITE_2115579"/>
<dbReference type="AlphaFoldDB" id="G2R4X8"/>